<gene>
    <name evidence="1" type="ORF">BD410DRAFT_759139</name>
</gene>
<protein>
    <recommendedName>
        <fullName evidence="3">F-box domain-containing protein</fullName>
    </recommendedName>
</protein>
<name>A0A4V3AZQ1_9AGAM</name>
<keyword evidence="2" id="KW-1185">Reference proteome</keyword>
<dbReference type="OrthoDB" id="2607904at2759"/>
<dbReference type="AlphaFoldDB" id="A0A4V3AZQ1"/>
<dbReference type="EMBL" id="ML170156">
    <property type="protein sequence ID" value="TDL29988.1"/>
    <property type="molecule type" value="Genomic_DNA"/>
</dbReference>
<accession>A0A4V3AZQ1</accession>
<reference evidence="1 2" key="1">
    <citation type="submission" date="2018-06" db="EMBL/GenBank/DDBJ databases">
        <title>A transcriptomic atlas of mushroom development highlights an independent origin of complex multicellularity.</title>
        <authorList>
            <consortium name="DOE Joint Genome Institute"/>
            <person name="Krizsan K."/>
            <person name="Almasi E."/>
            <person name="Merenyi Z."/>
            <person name="Sahu N."/>
            <person name="Viragh M."/>
            <person name="Koszo T."/>
            <person name="Mondo S."/>
            <person name="Kiss B."/>
            <person name="Balint B."/>
            <person name="Kues U."/>
            <person name="Barry K."/>
            <person name="Hegedus J.C."/>
            <person name="Henrissat B."/>
            <person name="Johnson J."/>
            <person name="Lipzen A."/>
            <person name="Ohm R."/>
            <person name="Nagy I."/>
            <person name="Pangilinan J."/>
            <person name="Yan J."/>
            <person name="Xiong Y."/>
            <person name="Grigoriev I.V."/>
            <person name="Hibbett D.S."/>
            <person name="Nagy L.G."/>
        </authorList>
    </citation>
    <scope>NUCLEOTIDE SEQUENCE [LARGE SCALE GENOMIC DNA]</scope>
    <source>
        <strain evidence="1 2">SZMC22713</strain>
    </source>
</reference>
<evidence type="ECO:0000313" key="2">
    <source>
        <dbReference type="Proteomes" id="UP000294933"/>
    </source>
</evidence>
<dbReference type="VEuPathDB" id="FungiDB:BD410DRAFT_759139"/>
<evidence type="ECO:0008006" key="3">
    <source>
        <dbReference type="Google" id="ProtNLM"/>
    </source>
</evidence>
<sequence>MSVNGKQCDVTHVTLGVYPSPSARSRTCPKHGAQAAGRGLEGDNFDHDSHSRPRIFLLWAPGVKSHPRHSSLLLLVCKRWLRVAGPLLYEVVVIISYAQALVLAGAVRANKSYGAYIKPERLRFEGGFGWSPTTFLSAAPNICDLFVTLDIWADDNVSGLCSALPQINPRRLIISHRRPIKIANAKKLRNQLCIGIQNWNCLDTVEYYCDLSGMKNDETNMHRELAEVLTSRTSLTLKNILLDNCSLGFMTAVSKVTTLQSVHVF</sequence>
<proteinExistence type="predicted"/>
<dbReference type="Proteomes" id="UP000294933">
    <property type="component" value="Unassembled WGS sequence"/>
</dbReference>
<evidence type="ECO:0000313" key="1">
    <source>
        <dbReference type="EMBL" id="TDL29988.1"/>
    </source>
</evidence>
<organism evidence="1 2">
    <name type="scientific">Rickenella mellea</name>
    <dbReference type="NCBI Taxonomy" id="50990"/>
    <lineage>
        <taxon>Eukaryota</taxon>
        <taxon>Fungi</taxon>
        <taxon>Dikarya</taxon>
        <taxon>Basidiomycota</taxon>
        <taxon>Agaricomycotina</taxon>
        <taxon>Agaricomycetes</taxon>
        <taxon>Hymenochaetales</taxon>
        <taxon>Rickenellaceae</taxon>
        <taxon>Rickenella</taxon>
    </lineage>
</organism>